<comment type="caution">
    <text evidence="2">The sequence shown here is derived from an EMBL/GenBank/DDBJ whole genome shotgun (WGS) entry which is preliminary data.</text>
</comment>
<evidence type="ECO:0000313" key="3">
    <source>
        <dbReference type="Proteomes" id="UP000887458"/>
    </source>
</evidence>
<name>A0ABQ8JFI7_DERPT</name>
<reference evidence="2 3" key="1">
    <citation type="journal article" date="2018" name="J. Allergy Clin. Immunol.">
        <title>High-quality assembly of Dermatophagoides pteronyssinus genome and transcriptome reveals a wide range of novel allergens.</title>
        <authorList>
            <person name="Liu X.Y."/>
            <person name="Yang K.Y."/>
            <person name="Wang M.Q."/>
            <person name="Kwok J.S."/>
            <person name="Zeng X."/>
            <person name="Yang Z."/>
            <person name="Xiao X.J."/>
            <person name="Lau C.P."/>
            <person name="Li Y."/>
            <person name="Huang Z.M."/>
            <person name="Ba J.G."/>
            <person name="Yim A.K."/>
            <person name="Ouyang C.Y."/>
            <person name="Ngai S.M."/>
            <person name="Chan T.F."/>
            <person name="Leung E.L."/>
            <person name="Liu L."/>
            <person name="Liu Z.G."/>
            <person name="Tsui S.K."/>
        </authorList>
    </citation>
    <scope>NUCLEOTIDE SEQUENCE [LARGE SCALE GENOMIC DNA]</scope>
    <source>
        <strain evidence="2">Derp</strain>
    </source>
</reference>
<gene>
    <name evidence="2" type="ORF">DERP_010503</name>
</gene>
<feature type="non-terminal residue" evidence="2">
    <location>
        <position position="1"/>
    </location>
</feature>
<proteinExistence type="predicted"/>
<feature type="transmembrane region" description="Helical" evidence="1">
    <location>
        <begin position="70"/>
        <end position="98"/>
    </location>
</feature>
<protein>
    <submittedName>
        <fullName evidence="2">Uncharacterized protein</fullName>
    </submittedName>
</protein>
<dbReference type="Proteomes" id="UP000887458">
    <property type="component" value="Unassembled WGS sequence"/>
</dbReference>
<keyword evidence="1" id="KW-0812">Transmembrane</keyword>
<keyword evidence="1" id="KW-1133">Transmembrane helix</keyword>
<keyword evidence="3" id="KW-1185">Reference proteome</keyword>
<reference evidence="2 3" key="2">
    <citation type="journal article" date="2022" name="Mol. Biol. Evol.">
        <title>Comparative Genomics Reveals Insights into the Divergent Evolution of Astigmatic Mites and Household Pest Adaptations.</title>
        <authorList>
            <person name="Xiong Q."/>
            <person name="Wan A.T."/>
            <person name="Liu X."/>
            <person name="Fung C.S."/>
            <person name="Xiao X."/>
            <person name="Malainual N."/>
            <person name="Hou J."/>
            <person name="Wang L."/>
            <person name="Wang M."/>
            <person name="Yang K.Y."/>
            <person name="Cui Y."/>
            <person name="Leung E.L."/>
            <person name="Nong W."/>
            <person name="Shin S.K."/>
            <person name="Au S.W."/>
            <person name="Jeong K.Y."/>
            <person name="Chew F.T."/>
            <person name="Hui J.H."/>
            <person name="Leung T.F."/>
            <person name="Tungtrongchitr A."/>
            <person name="Zhong N."/>
            <person name="Liu Z."/>
            <person name="Tsui S.K."/>
        </authorList>
    </citation>
    <scope>NUCLEOTIDE SEQUENCE [LARGE SCALE GENOMIC DNA]</scope>
    <source>
        <strain evidence="2">Derp</strain>
    </source>
</reference>
<keyword evidence="1" id="KW-0472">Membrane</keyword>
<sequence length="103" mass="12247">IYSVINYLDIDDDLVGYDRPNKFSNGVTPNKHKEKHNCDPELVSTLDYPVGNFFRFTFFIQRDDHKSLRLLILILFHYLGLNLMFFSTISLMMITIMMEPFQY</sequence>
<accession>A0ABQ8JFI7</accession>
<organism evidence="2 3">
    <name type="scientific">Dermatophagoides pteronyssinus</name>
    <name type="common">European house dust mite</name>
    <dbReference type="NCBI Taxonomy" id="6956"/>
    <lineage>
        <taxon>Eukaryota</taxon>
        <taxon>Metazoa</taxon>
        <taxon>Ecdysozoa</taxon>
        <taxon>Arthropoda</taxon>
        <taxon>Chelicerata</taxon>
        <taxon>Arachnida</taxon>
        <taxon>Acari</taxon>
        <taxon>Acariformes</taxon>
        <taxon>Sarcoptiformes</taxon>
        <taxon>Astigmata</taxon>
        <taxon>Psoroptidia</taxon>
        <taxon>Analgoidea</taxon>
        <taxon>Pyroglyphidae</taxon>
        <taxon>Dermatophagoidinae</taxon>
        <taxon>Dermatophagoides</taxon>
    </lineage>
</organism>
<evidence type="ECO:0000256" key="1">
    <source>
        <dbReference type="SAM" id="Phobius"/>
    </source>
</evidence>
<evidence type="ECO:0000313" key="2">
    <source>
        <dbReference type="EMBL" id="KAH9421366.1"/>
    </source>
</evidence>
<dbReference type="EMBL" id="NJHN03000041">
    <property type="protein sequence ID" value="KAH9421366.1"/>
    <property type="molecule type" value="Genomic_DNA"/>
</dbReference>